<dbReference type="VEuPathDB" id="PlasmoDB:PmUG01_13059300"/>
<dbReference type="GeneID" id="39871312"/>
<name>A0A1D3TDI7_PLAMA</name>
<accession>A0A1D3TDI7</accession>
<evidence type="ECO:0000313" key="2">
    <source>
        <dbReference type="Proteomes" id="UP000219813"/>
    </source>
</evidence>
<gene>
    <name evidence="1" type="primary">PmUG01_13059300</name>
    <name evidence="1" type="ORF">PMUG01_13059300</name>
</gene>
<protein>
    <recommendedName>
        <fullName evidence="3">PIR Superfamily Protein</fullName>
    </recommendedName>
</protein>
<dbReference type="KEGG" id="pmal:PMUG01_13059300"/>
<organism evidence="1 2">
    <name type="scientific">Plasmodium malariae</name>
    <dbReference type="NCBI Taxonomy" id="5858"/>
    <lineage>
        <taxon>Eukaryota</taxon>
        <taxon>Sar</taxon>
        <taxon>Alveolata</taxon>
        <taxon>Apicomplexa</taxon>
        <taxon>Aconoidasida</taxon>
        <taxon>Haemosporida</taxon>
        <taxon>Plasmodiidae</taxon>
        <taxon>Plasmodium</taxon>
        <taxon>Plasmodium (Plasmodium)</taxon>
    </lineage>
</organism>
<dbReference type="RefSeq" id="XP_028863962.1">
    <property type="nucleotide sequence ID" value="XM_029007588.1"/>
</dbReference>
<sequence length="98" mass="11950">MKDIKNSVMRRRLRKNLNTRRNNNSEISFINNLSDVENVINLNNLRNSACWFNSDFNFKTYKEVNHLHDYFKNYCFMKSKICAVKHEKKVYLQINYSY</sequence>
<dbReference type="AlphaFoldDB" id="A0A1D3TDI7"/>
<reference evidence="1 2" key="1">
    <citation type="submission" date="2016-06" db="EMBL/GenBank/DDBJ databases">
        <authorList>
            <consortium name="Pathogen Informatics"/>
        </authorList>
    </citation>
    <scope>NUCLEOTIDE SEQUENCE [LARGE SCALE GENOMIC DNA]</scope>
</reference>
<dbReference type="EMBL" id="LT594634">
    <property type="protein sequence ID" value="SCP02947.1"/>
    <property type="molecule type" value="Genomic_DNA"/>
</dbReference>
<keyword evidence="2" id="KW-1185">Reference proteome</keyword>
<dbReference type="Proteomes" id="UP000219813">
    <property type="component" value="Chromosome 13"/>
</dbReference>
<dbReference type="InterPro" id="IPR008780">
    <property type="entry name" value="Plasmodium_Vir"/>
</dbReference>
<evidence type="ECO:0000313" key="1">
    <source>
        <dbReference type="EMBL" id="SCP02947.1"/>
    </source>
</evidence>
<dbReference type="Pfam" id="PF05795">
    <property type="entry name" value="Plasmodium_Vir"/>
    <property type="match status" value="1"/>
</dbReference>
<proteinExistence type="predicted"/>
<evidence type="ECO:0008006" key="3">
    <source>
        <dbReference type="Google" id="ProtNLM"/>
    </source>
</evidence>